<keyword evidence="5" id="KW-0732">Signal</keyword>
<dbReference type="PANTHER" id="PTHR35333">
    <property type="entry name" value="BETA-LACTAMASE"/>
    <property type="match status" value="1"/>
</dbReference>
<gene>
    <name evidence="7" type="ORF">PZE19_06850</name>
</gene>
<evidence type="ECO:0000256" key="1">
    <source>
        <dbReference type="ARBA" id="ARBA00001526"/>
    </source>
</evidence>
<keyword evidence="7" id="KW-0378">Hydrolase</keyword>
<organism evidence="7 8">
    <name type="scientific">Paludisphaera mucosa</name>
    <dbReference type="NCBI Taxonomy" id="3030827"/>
    <lineage>
        <taxon>Bacteria</taxon>
        <taxon>Pseudomonadati</taxon>
        <taxon>Planctomycetota</taxon>
        <taxon>Planctomycetia</taxon>
        <taxon>Isosphaerales</taxon>
        <taxon>Isosphaeraceae</taxon>
        <taxon>Paludisphaera</taxon>
    </lineage>
</organism>
<feature type="signal peptide" evidence="5">
    <location>
        <begin position="1"/>
        <end position="38"/>
    </location>
</feature>
<evidence type="ECO:0000256" key="4">
    <source>
        <dbReference type="SAM" id="MobiDB-lite"/>
    </source>
</evidence>
<sequence length="343" mass="36585">MPDSIREQIVTRPRCSGRRAVLMLVAAATLALGASADAAQEPTPPTAAAPPSLAERIEKLTKAHKGKASVALKNLKTGESYSLAADEPMPTASLIKFPVMIEAYRQAAEGKIDLNAPVTLRKQDKVPGSGILTDHFSDGAIFPLVDAVHAMIAFSDNTATNIVLDAIGIGSTAATMEKLGCPNTKIHSKVFRRDTSVFPERSKLYGLGSTTAAEMVRLFEELNARKLVDEKASEAMWKHLLSCDDKAKFPRFLPPGTKVAFKTGSVDESRTCAGVIETKGGAVALCVMTTDNEDQSWTDDNAGNLLCAKVAREVYDYFTAKAQPPKPEPASVKPAEAASPASR</sequence>
<accession>A0ABT6F7T9</accession>
<feature type="chain" id="PRO_5045447980" description="beta-lactamase" evidence="5">
    <location>
        <begin position="39"/>
        <end position="343"/>
    </location>
</feature>
<feature type="region of interest" description="Disordered" evidence="4">
    <location>
        <begin position="322"/>
        <end position="343"/>
    </location>
</feature>
<dbReference type="EMBL" id="JARRAG010000001">
    <property type="protein sequence ID" value="MDG3003478.1"/>
    <property type="molecule type" value="Genomic_DNA"/>
</dbReference>
<comment type="caution">
    <text evidence="7">The sequence shown here is derived from an EMBL/GenBank/DDBJ whole genome shotgun (WGS) entry which is preliminary data.</text>
</comment>
<dbReference type="EC" id="3.5.2.6" evidence="3"/>
<proteinExistence type="inferred from homology"/>
<dbReference type="Proteomes" id="UP001216907">
    <property type="component" value="Unassembled WGS sequence"/>
</dbReference>
<dbReference type="Pfam" id="PF13354">
    <property type="entry name" value="Beta-lactamase2"/>
    <property type="match status" value="1"/>
</dbReference>
<dbReference type="SUPFAM" id="SSF56601">
    <property type="entry name" value="beta-lactamase/transpeptidase-like"/>
    <property type="match status" value="1"/>
</dbReference>
<dbReference type="PANTHER" id="PTHR35333:SF3">
    <property type="entry name" value="BETA-LACTAMASE-TYPE TRANSPEPTIDASE FOLD CONTAINING PROTEIN"/>
    <property type="match status" value="1"/>
</dbReference>
<dbReference type="GO" id="GO:0016787">
    <property type="term" value="F:hydrolase activity"/>
    <property type="evidence" value="ECO:0007669"/>
    <property type="project" value="UniProtKB-KW"/>
</dbReference>
<dbReference type="InterPro" id="IPR012338">
    <property type="entry name" value="Beta-lactam/transpept-like"/>
</dbReference>
<evidence type="ECO:0000313" key="8">
    <source>
        <dbReference type="Proteomes" id="UP001216907"/>
    </source>
</evidence>
<evidence type="ECO:0000256" key="3">
    <source>
        <dbReference type="ARBA" id="ARBA00012865"/>
    </source>
</evidence>
<dbReference type="Gene3D" id="3.40.710.10">
    <property type="entry name" value="DD-peptidase/beta-lactamase superfamily"/>
    <property type="match status" value="1"/>
</dbReference>
<evidence type="ECO:0000259" key="6">
    <source>
        <dbReference type="Pfam" id="PF13354"/>
    </source>
</evidence>
<evidence type="ECO:0000256" key="5">
    <source>
        <dbReference type="SAM" id="SignalP"/>
    </source>
</evidence>
<dbReference type="RefSeq" id="WP_277859828.1">
    <property type="nucleotide sequence ID" value="NZ_JARRAG010000001.1"/>
</dbReference>
<comment type="similarity">
    <text evidence="2">Belongs to the class-A beta-lactamase family.</text>
</comment>
<comment type="catalytic activity">
    <reaction evidence="1">
        <text>a beta-lactam + H2O = a substituted beta-amino acid</text>
        <dbReference type="Rhea" id="RHEA:20401"/>
        <dbReference type="ChEBI" id="CHEBI:15377"/>
        <dbReference type="ChEBI" id="CHEBI:35627"/>
        <dbReference type="ChEBI" id="CHEBI:140347"/>
        <dbReference type="EC" id="3.5.2.6"/>
    </reaction>
</comment>
<name>A0ABT6F7T9_9BACT</name>
<dbReference type="InterPro" id="IPR000871">
    <property type="entry name" value="Beta-lactam_class-A"/>
</dbReference>
<protein>
    <recommendedName>
        <fullName evidence="3">beta-lactamase</fullName>
        <ecNumber evidence="3">3.5.2.6</ecNumber>
    </recommendedName>
</protein>
<evidence type="ECO:0000256" key="2">
    <source>
        <dbReference type="ARBA" id="ARBA00009009"/>
    </source>
</evidence>
<keyword evidence="8" id="KW-1185">Reference proteome</keyword>
<feature type="domain" description="Beta-lactamase class A catalytic" evidence="6">
    <location>
        <begin position="69"/>
        <end position="289"/>
    </location>
</feature>
<dbReference type="InterPro" id="IPR045155">
    <property type="entry name" value="Beta-lactam_cat"/>
</dbReference>
<reference evidence="7 8" key="1">
    <citation type="submission" date="2023-03" db="EMBL/GenBank/DDBJ databases">
        <title>Paludisphaera mucosa sp. nov. a novel planctomycete from northern fen.</title>
        <authorList>
            <person name="Ivanova A."/>
        </authorList>
    </citation>
    <scope>NUCLEOTIDE SEQUENCE [LARGE SCALE GENOMIC DNA]</scope>
    <source>
        <strain evidence="7 8">Pla2</strain>
    </source>
</reference>
<evidence type="ECO:0000313" key="7">
    <source>
        <dbReference type="EMBL" id="MDG3003478.1"/>
    </source>
</evidence>